<evidence type="ECO:0000256" key="4">
    <source>
        <dbReference type="ARBA" id="ARBA00022725"/>
    </source>
</evidence>
<feature type="transmembrane region" description="Helical" evidence="9">
    <location>
        <begin position="638"/>
        <end position="664"/>
    </location>
</feature>
<keyword evidence="8" id="KW-0807">Transducer</keyword>
<dbReference type="GO" id="GO:0005886">
    <property type="term" value="C:plasma membrane"/>
    <property type="evidence" value="ECO:0007669"/>
    <property type="project" value="UniProtKB-SubCell"/>
</dbReference>
<proteinExistence type="predicted"/>
<evidence type="ECO:0000313" key="11">
    <source>
        <dbReference type="Proteomes" id="UP000215335"/>
    </source>
</evidence>
<evidence type="ECO:0000256" key="2">
    <source>
        <dbReference type="ARBA" id="ARBA00022606"/>
    </source>
</evidence>
<sequence length="1152" mass="132189">MTSSVSWQHLVVVGRFEGIDMVTDSKAESDLCDLGCKPMTIGFIGYDIAVGPCRFFLRIFGIWPDPFIESSALEHLRAFIASSMMVFFATITQTAKNVQAWGDLNVVTEISINSEVPTSTAAVRVAGIWYYRRVVSNNMRCITFLSAALQKLMIQITNDWRSPHGPIELEIMEENARFSRLVSATCIFLAHATFGSQFTIGVLRIDAQNRLQANGTDIDRPLYTRASFPYDSQISPNYELTLAGQMFCNFVSALTYTSIDSLFIVLMLHLCGQLSVLRLEFPGLKGCSGNEFAEKIAYIHRRHDQLTVFANAIEEVFNKTFLLQIITSSFVLCILGYQIMTITNGNNIPFMELIFMIYYVICFLFITFTYCYMAEKLHEKVSFVIVLSNFKRRIIDLFMQSVDISDAAYQCDWYDLTPQQSKQLIIIMLRARRPFQVTAGKFVAFSLSLYCSVRYEEAIKATRAVLRAFGVWPNRHKMSENWFSRSHFLAPAFLIICFINIPQTLKIIKVWRNLNEVLDILATANIPSFVALIKLLCVRYNKKGLLLVSMEKDWKSLKTLAETRIMWKNGKLGSLITFVIYTLTCGSYVAYVIMITYTNASGSKQEDVITLNQSKKLRPLYMRSYFIYDVQKTPVYEIIWIFQFVSMGVATFTFMAVDSLFAVLMMHLCGQLINLQELLKNFTNMLGQTKTRNFVYQLSTIVSRHEQLNRFAKAIENAFNTMFLVQMLLSGMVLCLQGYQIVIILTGRDTVQIIELLFMVYYTLCFAFSLFVYCYIAEILRTESMEIGNAAYHCDWYYLSAFERRLFILTIIRSKTPFEITAGKFAAFSLEFYCSMTVEIAEDSMERIVALSDDQNVDGYNHAIGPCRFFLRLLGTWPDPYGNVDSWTTSARCLVITATMFLFATVSQTVKMALSYKDLNLVTEILTNCNIPTTIATIKIASIWYYRWVLRDLVRQIIEDWEMYHDRHESAIMWRSAKISRIFSIGCIFMTEGTLLTQCIVGLFRPVSYAFKTGLNQSIEWPLYMKGSFPYDVQASPNYELSILGQLLSNVFASTSFSSADSFFIVLMFHLIGQLSILKLTILNLPSKIENSDDRSKFMDRFAFVHTRHNRLWRFSMAIEESFNTMFLIQMIPCIFALCTQGYQLIMASAFE</sequence>
<gene>
    <name evidence="10" type="ORF">TSAR_007006</name>
</gene>
<comment type="subcellular location">
    <subcellularLocation>
        <location evidence="1">Membrane</location>
        <topology evidence="1">Multi-pass membrane protein</topology>
    </subcellularLocation>
</comment>
<protein>
    <recommendedName>
        <fullName evidence="12">Odorant receptor</fullName>
    </recommendedName>
</protein>
<dbReference type="EMBL" id="NNAY01000735">
    <property type="protein sequence ID" value="OXU26755.1"/>
    <property type="molecule type" value="Genomic_DNA"/>
</dbReference>
<evidence type="ECO:0008006" key="12">
    <source>
        <dbReference type="Google" id="ProtNLM"/>
    </source>
</evidence>
<keyword evidence="11" id="KW-1185">Reference proteome</keyword>
<evidence type="ECO:0000256" key="1">
    <source>
        <dbReference type="ARBA" id="ARBA00004141"/>
    </source>
</evidence>
<dbReference type="GO" id="GO:0007165">
    <property type="term" value="P:signal transduction"/>
    <property type="evidence" value="ECO:0007669"/>
    <property type="project" value="UniProtKB-KW"/>
</dbReference>
<dbReference type="GO" id="GO:0004984">
    <property type="term" value="F:olfactory receptor activity"/>
    <property type="evidence" value="ECO:0007669"/>
    <property type="project" value="InterPro"/>
</dbReference>
<feature type="transmembrane region" description="Helical" evidence="9">
    <location>
        <begin position="1123"/>
        <end position="1146"/>
    </location>
</feature>
<keyword evidence="3 9" id="KW-0812">Transmembrane</keyword>
<feature type="transmembrane region" description="Helical" evidence="9">
    <location>
        <begin position="723"/>
        <end position="747"/>
    </location>
</feature>
<dbReference type="Pfam" id="PF02949">
    <property type="entry name" value="7tm_6"/>
    <property type="match status" value="4"/>
</dbReference>
<feature type="transmembrane region" description="Helical" evidence="9">
    <location>
        <begin position="753"/>
        <end position="776"/>
    </location>
</feature>
<dbReference type="InterPro" id="IPR004117">
    <property type="entry name" value="7tm6_olfct_rcpt"/>
</dbReference>
<feature type="transmembrane region" description="Helical" evidence="9">
    <location>
        <begin position="982"/>
        <end position="1004"/>
    </location>
</feature>
<keyword evidence="7" id="KW-0675">Receptor</keyword>
<keyword evidence="6 9" id="KW-0472">Membrane</keyword>
<feature type="transmembrane region" description="Helical" evidence="9">
    <location>
        <begin position="1063"/>
        <end position="1085"/>
    </location>
</feature>
<dbReference type="GO" id="GO:0005549">
    <property type="term" value="F:odorant binding"/>
    <property type="evidence" value="ECO:0007669"/>
    <property type="project" value="InterPro"/>
</dbReference>
<evidence type="ECO:0000256" key="7">
    <source>
        <dbReference type="ARBA" id="ARBA00023170"/>
    </source>
</evidence>
<evidence type="ECO:0000256" key="6">
    <source>
        <dbReference type="ARBA" id="ARBA00023136"/>
    </source>
</evidence>
<reference evidence="10 11" key="1">
    <citation type="journal article" date="2017" name="Curr. Biol.">
        <title>The Evolution of Venom by Co-option of Single-Copy Genes.</title>
        <authorList>
            <person name="Martinson E.O."/>
            <person name="Mrinalini"/>
            <person name="Kelkar Y.D."/>
            <person name="Chang C.H."/>
            <person name="Werren J.H."/>
        </authorList>
    </citation>
    <scope>NUCLEOTIDE SEQUENCE [LARGE SCALE GENOMIC DNA]</scope>
    <source>
        <strain evidence="10 11">Alberta</strain>
        <tissue evidence="10">Whole body</tissue>
    </source>
</reference>
<evidence type="ECO:0000313" key="10">
    <source>
        <dbReference type="EMBL" id="OXU26755.1"/>
    </source>
</evidence>
<feature type="transmembrane region" description="Helical" evidence="9">
    <location>
        <begin position="572"/>
        <end position="597"/>
    </location>
</feature>
<feature type="transmembrane region" description="Helical" evidence="9">
    <location>
        <begin position="517"/>
        <end position="537"/>
    </location>
</feature>
<name>A0A232F7W6_9HYME</name>
<accession>A0A232F7W6</accession>
<evidence type="ECO:0000256" key="9">
    <source>
        <dbReference type="SAM" id="Phobius"/>
    </source>
</evidence>
<dbReference type="STRING" id="543379.A0A232F7W6"/>
<dbReference type="Proteomes" id="UP000215335">
    <property type="component" value="Unassembled WGS sequence"/>
</dbReference>
<dbReference type="PANTHER" id="PTHR21137:SF42">
    <property type="entry name" value="ODORANT RECEPTOR 83A"/>
    <property type="match status" value="1"/>
</dbReference>
<feature type="transmembrane region" description="Helical" evidence="9">
    <location>
        <begin position="487"/>
        <end position="505"/>
    </location>
</feature>
<evidence type="ECO:0000256" key="3">
    <source>
        <dbReference type="ARBA" id="ARBA00022692"/>
    </source>
</evidence>
<dbReference type="PANTHER" id="PTHR21137">
    <property type="entry name" value="ODORANT RECEPTOR"/>
    <property type="match status" value="1"/>
</dbReference>
<dbReference type="AlphaFoldDB" id="A0A232F7W6"/>
<feature type="transmembrane region" description="Helical" evidence="9">
    <location>
        <begin position="353"/>
        <end position="373"/>
    </location>
</feature>
<keyword evidence="2" id="KW-0716">Sensory transduction</keyword>
<dbReference type="OrthoDB" id="6617147at2759"/>
<organism evidence="10 11">
    <name type="scientific">Trichomalopsis sarcophagae</name>
    <dbReference type="NCBI Taxonomy" id="543379"/>
    <lineage>
        <taxon>Eukaryota</taxon>
        <taxon>Metazoa</taxon>
        <taxon>Ecdysozoa</taxon>
        <taxon>Arthropoda</taxon>
        <taxon>Hexapoda</taxon>
        <taxon>Insecta</taxon>
        <taxon>Pterygota</taxon>
        <taxon>Neoptera</taxon>
        <taxon>Endopterygota</taxon>
        <taxon>Hymenoptera</taxon>
        <taxon>Apocrita</taxon>
        <taxon>Proctotrupomorpha</taxon>
        <taxon>Chalcidoidea</taxon>
        <taxon>Pteromalidae</taxon>
        <taxon>Pteromalinae</taxon>
        <taxon>Trichomalopsis</taxon>
    </lineage>
</organism>
<comment type="caution">
    <text evidence="10">The sequence shown here is derived from an EMBL/GenBank/DDBJ whole genome shotgun (WGS) entry which is preliminary data.</text>
</comment>
<keyword evidence="4" id="KW-0552">Olfaction</keyword>
<feature type="transmembrane region" description="Helical" evidence="9">
    <location>
        <begin position="321"/>
        <end position="341"/>
    </location>
</feature>
<evidence type="ECO:0000256" key="5">
    <source>
        <dbReference type="ARBA" id="ARBA00022989"/>
    </source>
</evidence>
<evidence type="ECO:0000256" key="8">
    <source>
        <dbReference type="ARBA" id="ARBA00023224"/>
    </source>
</evidence>
<keyword evidence="5 9" id="KW-1133">Transmembrane helix</keyword>